<dbReference type="Proteomes" id="UP001626550">
    <property type="component" value="Unassembled WGS sequence"/>
</dbReference>
<evidence type="ECO:0000313" key="17">
    <source>
        <dbReference type="Proteomes" id="UP001626550"/>
    </source>
</evidence>
<evidence type="ECO:0000313" key="16">
    <source>
        <dbReference type="EMBL" id="KAL3319114.1"/>
    </source>
</evidence>
<dbReference type="InterPro" id="IPR007644">
    <property type="entry name" value="RNA_pol_bsu_protrusion"/>
</dbReference>
<protein>
    <recommendedName>
        <fullName evidence="3">DNA-directed RNA polymerase</fullName>
        <ecNumber evidence="3">2.7.7.6</ecNumber>
    </recommendedName>
</protein>
<evidence type="ECO:0000259" key="15">
    <source>
        <dbReference type="Pfam" id="PF06883"/>
    </source>
</evidence>
<dbReference type="SUPFAM" id="SSF64484">
    <property type="entry name" value="beta and beta-prime subunits of DNA dependent RNA-polymerase"/>
    <property type="match status" value="1"/>
</dbReference>
<gene>
    <name evidence="16" type="primary">POLR1B</name>
    <name evidence="16" type="ORF">Ciccas_002224</name>
</gene>
<dbReference type="Gene3D" id="3.90.1800.10">
    <property type="entry name" value="RNA polymerase alpha subunit dimerisation domain"/>
    <property type="match status" value="1"/>
</dbReference>
<dbReference type="InterPro" id="IPR007645">
    <property type="entry name" value="RNA_pol_Rpb2_3"/>
</dbReference>
<keyword evidence="7" id="KW-0804">Transcription</keyword>
<feature type="domain" description="RNA polymerase Rpb2" evidence="12">
    <location>
        <begin position="922"/>
        <end position="968"/>
    </location>
</feature>
<dbReference type="GO" id="GO:0000428">
    <property type="term" value="C:DNA-directed RNA polymerase complex"/>
    <property type="evidence" value="ECO:0007669"/>
    <property type="project" value="UniProtKB-KW"/>
</dbReference>
<dbReference type="InterPro" id="IPR009674">
    <property type="entry name" value="Rpa2_dom_4"/>
</dbReference>
<keyword evidence="17" id="KW-1185">Reference proteome</keyword>
<comment type="catalytic activity">
    <reaction evidence="9">
        <text>RNA(n) + a ribonucleoside 5'-triphosphate = RNA(n+1) + diphosphate</text>
        <dbReference type="Rhea" id="RHEA:21248"/>
        <dbReference type="Rhea" id="RHEA-COMP:14527"/>
        <dbReference type="Rhea" id="RHEA-COMP:17342"/>
        <dbReference type="ChEBI" id="CHEBI:33019"/>
        <dbReference type="ChEBI" id="CHEBI:61557"/>
        <dbReference type="ChEBI" id="CHEBI:140395"/>
        <dbReference type="EC" id="2.7.7.6"/>
    </reaction>
    <physiologicalReaction direction="left-to-right" evidence="9">
        <dbReference type="Rhea" id="RHEA:21249"/>
    </physiologicalReaction>
</comment>
<evidence type="ECO:0000259" key="13">
    <source>
        <dbReference type="Pfam" id="PF04563"/>
    </source>
</evidence>
<evidence type="ECO:0000256" key="9">
    <source>
        <dbReference type="ARBA" id="ARBA00047768"/>
    </source>
</evidence>
<evidence type="ECO:0000256" key="7">
    <source>
        <dbReference type="ARBA" id="ARBA00023163"/>
    </source>
</evidence>
<dbReference type="Pfam" id="PF06883">
    <property type="entry name" value="RNA_pol_Rpa2_4"/>
    <property type="match status" value="1"/>
</dbReference>
<keyword evidence="4 16" id="KW-0240">DNA-directed RNA polymerase</keyword>
<evidence type="ECO:0000259" key="11">
    <source>
        <dbReference type="Pfam" id="PF00562"/>
    </source>
</evidence>
<evidence type="ECO:0000256" key="6">
    <source>
        <dbReference type="ARBA" id="ARBA00022695"/>
    </source>
</evidence>
<dbReference type="InterPro" id="IPR014724">
    <property type="entry name" value="RNA_pol_RPB2_OB-fold"/>
</dbReference>
<evidence type="ECO:0000256" key="5">
    <source>
        <dbReference type="ARBA" id="ARBA00022679"/>
    </source>
</evidence>
<dbReference type="InterPro" id="IPR037033">
    <property type="entry name" value="DNA-dir_RNAP_su2_hyb_sf"/>
</dbReference>
<dbReference type="PANTHER" id="PTHR20856">
    <property type="entry name" value="DNA-DIRECTED RNA POLYMERASE I SUBUNIT 2"/>
    <property type="match status" value="1"/>
</dbReference>
<keyword evidence="6" id="KW-0548">Nucleotidyltransferase</keyword>
<dbReference type="Pfam" id="PF00562">
    <property type="entry name" value="RNA_pol_Rpb2_6"/>
    <property type="match status" value="1"/>
</dbReference>
<comment type="subcellular location">
    <subcellularLocation>
        <location evidence="1">Nucleus</location>
    </subcellularLocation>
</comment>
<dbReference type="Pfam" id="PF04563">
    <property type="entry name" value="RNA_pol_Rpb2_1"/>
    <property type="match status" value="1"/>
</dbReference>
<name>A0ABD2QHU9_9PLAT</name>
<dbReference type="GO" id="GO:0003899">
    <property type="term" value="F:DNA-directed RNA polymerase activity"/>
    <property type="evidence" value="ECO:0007669"/>
    <property type="project" value="UniProtKB-EC"/>
</dbReference>
<comment type="similarity">
    <text evidence="2 10">Belongs to the RNA polymerase beta chain family.</text>
</comment>
<evidence type="ECO:0000256" key="2">
    <source>
        <dbReference type="ARBA" id="ARBA00006835"/>
    </source>
</evidence>
<proteinExistence type="inferred from homology"/>
<evidence type="ECO:0000256" key="1">
    <source>
        <dbReference type="ARBA" id="ARBA00004123"/>
    </source>
</evidence>
<feature type="domain" description="DNA-directed RNA polymerase I subunit RPA2" evidence="15">
    <location>
        <begin position="435"/>
        <end position="494"/>
    </location>
</feature>
<dbReference type="InterPro" id="IPR007120">
    <property type="entry name" value="DNA-dir_RNAP_su2_dom"/>
</dbReference>
<dbReference type="GO" id="GO:0005634">
    <property type="term" value="C:nucleus"/>
    <property type="evidence" value="ECO:0007669"/>
    <property type="project" value="UniProtKB-SubCell"/>
</dbReference>
<keyword evidence="8" id="KW-0539">Nucleus</keyword>
<keyword evidence="5" id="KW-0808">Transferase</keyword>
<organism evidence="16 17">
    <name type="scientific">Cichlidogyrus casuarinus</name>
    <dbReference type="NCBI Taxonomy" id="1844966"/>
    <lineage>
        <taxon>Eukaryota</taxon>
        <taxon>Metazoa</taxon>
        <taxon>Spiralia</taxon>
        <taxon>Lophotrochozoa</taxon>
        <taxon>Platyhelminthes</taxon>
        <taxon>Monogenea</taxon>
        <taxon>Monopisthocotylea</taxon>
        <taxon>Dactylogyridea</taxon>
        <taxon>Ancyrocephalidae</taxon>
        <taxon>Cichlidogyrus</taxon>
    </lineage>
</organism>
<dbReference type="Gene3D" id="2.40.270.10">
    <property type="entry name" value="DNA-directed RNA polymerase, subunit 2, domain 6"/>
    <property type="match status" value="1"/>
</dbReference>
<evidence type="ECO:0000259" key="14">
    <source>
        <dbReference type="Pfam" id="PF04565"/>
    </source>
</evidence>
<comment type="caution">
    <text evidence="16">The sequence shown here is derived from an EMBL/GenBank/DDBJ whole genome shotgun (WGS) entry which is preliminary data.</text>
</comment>
<dbReference type="InterPro" id="IPR015712">
    <property type="entry name" value="DNA-dir_RNA_pol_su2"/>
</dbReference>
<evidence type="ECO:0000256" key="3">
    <source>
        <dbReference type="ARBA" id="ARBA00012418"/>
    </source>
</evidence>
<dbReference type="CDD" id="cd00653">
    <property type="entry name" value="RNA_pol_B_RPB2"/>
    <property type="match status" value="1"/>
</dbReference>
<dbReference type="EC" id="2.7.7.6" evidence="3"/>
<sequence>MIALKLKHVDLFQPTLGGFNDVPVLPHECRRGGKTYGSSAVALIEIFIDNNLAGRSETPLGVLPMMVLSNFCNLSKIKRENFPKHKEEPGELGGYFIMNGHERLLRLTLMPRRNYPVAVIRPSFKRRGPSYTEYAVALRSVREDEYISTIILHWLNSGEPMLAITIVRQQFFIPFSIIIRAFSNKTELEIFDDIRRGSGESLSLEDYMFRKLHAVVCGKCCPESNDNIAFQEIMLPSTMYINVLRDSIMKMFFASAETVKAIARKKNTAITMNMLNETLNRRGTDVSAAMQNFLATGSLPKTTYYSITSMFSGQAAGLSVVADNINFLRLAAQFRSIHRGATFNDTRTTGVRKLLPEAYGFVCPVHTPDGAPCGLLNHLAEPVSAVCDVRKHKQVEALAVWLVEKHIRPVELSRQLEGPSERHSVLPVLLDGCLVGWCPDSIQARILEDKLRTMKLSEHPLLPYHAEICFVPPTEVASQYPGLFIFTGSARLIRPVYNLVKTHGEVSRDSEIEWIGTFEQPYLDIPVTEEELQDRPKDARCHREISPEMLFSVVASLTPYPDFNQSPRNMYQCQMVKQSMGHGSYSWRYRSDSKMYRLIAAQSPLVRTKTYVKYEIDQYPVGFNAVVAVMSYTGYDMEDAMVINKGSYERGFADACIYKSELVDLSLLKGIGSIRPNKNATSADYFFGFPEDYPPPEGLDQDGLPLIGTILKPFTHAPLYAYTHVETNKVFVAKYEGLELAHVEAVSLTGTLFKATITLRVERRPDIGDKYSSRHGQKGVNSLLVPTADMPWSIHSGITPDIIFNPHGFPTRMTMGMMVEFLAGKSAATYGKRIDATPFQWSENEPPYLEYASDLQKAGFNYSGTEMLMCGSTGKQIEAHIFMGVVYYQRLRHMVADKFQVRSMGRFDPILRQPIKGRKNQGGMRLGEMERDCLLSHGCVLTLHDRFLESNCDRVKVVVCLKCNSILHGETLKKDQTAAMQAMLRGGAFDLSLYRCLYCKTDPIMNTESEVKLSDAVSEGLPTASFQAQSNLRVIEVTAAFRYLAYELGLMNIRTVVDFTSFP</sequence>
<dbReference type="InterPro" id="IPR007641">
    <property type="entry name" value="RNA_pol_Rpb2_7"/>
</dbReference>
<dbReference type="Gene3D" id="2.40.50.150">
    <property type="match status" value="1"/>
</dbReference>
<dbReference type="FunFam" id="2.40.270.10:FF:000011">
    <property type="entry name" value="DNA-directed RNA polymerase subunit beta"/>
    <property type="match status" value="1"/>
</dbReference>
<dbReference type="AlphaFoldDB" id="A0ABD2QHU9"/>
<evidence type="ECO:0000256" key="10">
    <source>
        <dbReference type="RuleBase" id="RU000434"/>
    </source>
</evidence>
<feature type="domain" description="DNA-directed RNA polymerase subunit 2 hybrid-binding" evidence="11">
    <location>
        <begin position="554"/>
        <end position="919"/>
    </location>
</feature>
<evidence type="ECO:0000256" key="8">
    <source>
        <dbReference type="ARBA" id="ARBA00023242"/>
    </source>
</evidence>
<dbReference type="EMBL" id="JBJKFK010000169">
    <property type="protein sequence ID" value="KAL3319114.1"/>
    <property type="molecule type" value="Genomic_DNA"/>
</dbReference>
<dbReference type="FunFam" id="2.40.270.10:FF:000006">
    <property type="entry name" value="DNA-directed RNA polymerase subunit beta"/>
    <property type="match status" value="1"/>
</dbReference>
<reference evidence="16 17" key="1">
    <citation type="submission" date="2024-11" db="EMBL/GenBank/DDBJ databases">
        <title>Adaptive evolution of stress response genes in parasites aligns with host niche diversity.</title>
        <authorList>
            <person name="Hahn C."/>
            <person name="Resl P."/>
        </authorList>
    </citation>
    <scope>NUCLEOTIDE SEQUENCE [LARGE SCALE GENOMIC DNA]</scope>
    <source>
        <strain evidence="16">EGGRZ-B1_66</strain>
        <tissue evidence="16">Body</tissue>
    </source>
</reference>
<dbReference type="Gene3D" id="3.90.1110.10">
    <property type="entry name" value="RNA polymerase Rpb2, domain 2"/>
    <property type="match status" value="1"/>
</dbReference>
<evidence type="ECO:0000259" key="12">
    <source>
        <dbReference type="Pfam" id="PF04560"/>
    </source>
</evidence>
<dbReference type="Pfam" id="PF04565">
    <property type="entry name" value="RNA_pol_Rpb2_3"/>
    <property type="match status" value="1"/>
</dbReference>
<dbReference type="InterPro" id="IPR037034">
    <property type="entry name" value="RNA_pol_Rpb2_2_sf"/>
</dbReference>
<dbReference type="Pfam" id="PF04560">
    <property type="entry name" value="RNA_pol_Rpb2_7"/>
    <property type="match status" value="1"/>
</dbReference>
<accession>A0ABD2QHU9</accession>
<dbReference type="Gene3D" id="3.90.1100.10">
    <property type="match status" value="2"/>
</dbReference>
<feature type="domain" description="RNA polymerase Rpb2" evidence="14">
    <location>
        <begin position="320"/>
        <end position="380"/>
    </location>
</feature>
<evidence type="ECO:0000256" key="4">
    <source>
        <dbReference type="ARBA" id="ARBA00022478"/>
    </source>
</evidence>
<feature type="domain" description="RNA polymerase beta subunit protrusion" evidence="13">
    <location>
        <begin position="4"/>
        <end position="272"/>
    </location>
</feature>